<keyword evidence="1" id="KW-0560">Oxidoreductase</keyword>
<dbReference type="InterPro" id="IPR000683">
    <property type="entry name" value="Gfo/Idh/MocA-like_OxRdtase_N"/>
</dbReference>
<dbReference type="OrthoDB" id="446809at2759"/>
<dbReference type="SUPFAM" id="SSF51735">
    <property type="entry name" value="NAD(P)-binding Rossmann-fold domains"/>
    <property type="match status" value="1"/>
</dbReference>
<dbReference type="Pfam" id="PF01408">
    <property type="entry name" value="GFO_IDH_MocA"/>
    <property type="match status" value="1"/>
</dbReference>
<dbReference type="InterPro" id="IPR004104">
    <property type="entry name" value="Gfo/Idh/MocA-like_OxRdtase_C"/>
</dbReference>
<sequence length="371" mass="42201">MSKHSLEPKRLAIGVVGLGRIGKVHALNALHYIHRTKLVCACSLMEAEIEWARQHLMPYGVAVYRTFEEMLQHQGLEALLIASTTKVHREQVVAGIEQGLHVLCEKPLAMNLRESREVYALATRPEYRHLKVMTAFSRRFDRSYQNALKAIQQGRIGTPVVIRCDNRDKYDRSEAYMRYIMVNPGIFIDTEIHDVDLTLSFLGPNARPKSCYSIGTIALHKELAQIYDVDNAVGTVEWYPTTPGGVAPISYYHVSRIAHHGFDNPTEITGTEGQLKINLHPRRDLITVADKNGMGNDVMPDFYERYERAFVTELEVFADSVLDNKPLPYELDEAVKGMEIAEALQESLRTGKKIEWDVQGRRLDEEPKSHM</sequence>
<protein>
    <submittedName>
        <fullName evidence="4">NAD(P)-binding protein</fullName>
    </submittedName>
</protein>
<evidence type="ECO:0000256" key="1">
    <source>
        <dbReference type="ARBA" id="ARBA00023002"/>
    </source>
</evidence>
<dbReference type="AlphaFoldDB" id="A0A6G1LDM2"/>
<evidence type="ECO:0000313" key="4">
    <source>
        <dbReference type="EMBL" id="KAF2771041.1"/>
    </source>
</evidence>
<dbReference type="Gene3D" id="3.30.360.10">
    <property type="entry name" value="Dihydrodipicolinate Reductase, domain 2"/>
    <property type="match status" value="1"/>
</dbReference>
<dbReference type="GO" id="GO:0016491">
    <property type="term" value="F:oxidoreductase activity"/>
    <property type="evidence" value="ECO:0007669"/>
    <property type="project" value="UniProtKB-KW"/>
</dbReference>
<feature type="domain" description="Gfo/Idh/MocA-like oxidoreductase N-terminal" evidence="2">
    <location>
        <begin position="12"/>
        <end position="124"/>
    </location>
</feature>
<dbReference type="PANTHER" id="PTHR42840:SF3">
    <property type="entry name" value="BINDING ROSSMANN FOLD OXIDOREDUCTASE, PUTATIVE (AFU_ORTHOLOGUE AFUA_2G10240)-RELATED"/>
    <property type="match status" value="1"/>
</dbReference>
<proteinExistence type="predicted"/>
<dbReference type="PANTHER" id="PTHR42840">
    <property type="entry name" value="NAD(P)-BINDING ROSSMANN-FOLD SUPERFAMILY PROTEIN-RELATED"/>
    <property type="match status" value="1"/>
</dbReference>
<dbReference type="Gene3D" id="3.40.50.720">
    <property type="entry name" value="NAD(P)-binding Rossmann-like Domain"/>
    <property type="match status" value="1"/>
</dbReference>
<dbReference type="GO" id="GO:0005737">
    <property type="term" value="C:cytoplasm"/>
    <property type="evidence" value="ECO:0007669"/>
    <property type="project" value="TreeGrafter"/>
</dbReference>
<evidence type="ECO:0000313" key="5">
    <source>
        <dbReference type="Proteomes" id="UP000799436"/>
    </source>
</evidence>
<dbReference type="SUPFAM" id="SSF55347">
    <property type="entry name" value="Glyceraldehyde-3-phosphate dehydrogenase-like, C-terminal domain"/>
    <property type="match status" value="1"/>
</dbReference>
<dbReference type="GO" id="GO:0000166">
    <property type="term" value="F:nucleotide binding"/>
    <property type="evidence" value="ECO:0007669"/>
    <property type="project" value="InterPro"/>
</dbReference>
<dbReference type="Pfam" id="PF02894">
    <property type="entry name" value="GFO_IDH_MocA_C"/>
    <property type="match status" value="1"/>
</dbReference>
<accession>A0A6G1LDM2</accession>
<dbReference type="Proteomes" id="UP000799436">
    <property type="component" value="Unassembled WGS sequence"/>
</dbReference>
<evidence type="ECO:0000259" key="2">
    <source>
        <dbReference type="Pfam" id="PF01408"/>
    </source>
</evidence>
<keyword evidence="5" id="KW-1185">Reference proteome</keyword>
<gene>
    <name evidence="4" type="ORF">EJ03DRAFT_44197</name>
</gene>
<evidence type="ECO:0000259" key="3">
    <source>
        <dbReference type="Pfam" id="PF02894"/>
    </source>
</evidence>
<dbReference type="GO" id="GO:0006740">
    <property type="term" value="P:NADPH regeneration"/>
    <property type="evidence" value="ECO:0007669"/>
    <property type="project" value="TreeGrafter"/>
</dbReference>
<organism evidence="4 5">
    <name type="scientific">Teratosphaeria nubilosa</name>
    <dbReference type="NCBI Taxonomy" id="161662"/>
    <lineage>
        <taxon>Eukaryota</taxon>
        <taxon>Fungi</taxon>
        <taxon>Dikarya</taxon>
        <taxon>Ascomycota</taxon>
        <taxon>Pezizomycotina</taxon>
        <taxon>Dothideomycetes</taxon>
        <taxon>Dothideomycetidae</taxon>
        <taxon>Mycosphaerellales</taxon>
        <taxon>Teratosphaeriaceae</taxon>
        <taxon>Teratosphaeria</taxon>
    </lineage>
</organism>
<dbReference type="EMBL" id="ML995821">
    <property type="protein sequence ID" value="KAF2771041.1"/>
    <property type="molecule type" value="Genomic_DNA"/>
</dbReference>
<feature type="domain" description="Gfo/Idh/MocA-like oxidoreductase C-terminal" evidence="3">
    <location>
        <begin position="149"/>
        <end position="355"/>
    </location>
</feature>
<dbReference type="InterPro" id="IPR036291">
    <property type="entry name" value="NAD(P)-bd_dom_sf"/>
</dbReference>
<name>A0A6G1LDM2_9PEZI</name>
<reference evidence="4" key="1">
    <citation type="journal article" date="2020" name="Stud. Mycol.">
        <title>101 Dothideomycetes genomes: a test case for predicting lifestyles and emergence of pathogens.</title>
        <authorList>
            <person name="Haridas S."/>
            <person name="Albert R."/>
            <person name="Binder M."/>
            <person name="Bloem J."/>
            <person name="Labutti K."/>
            <person name="Salamov A."/>
            <person name="Andreopoulos B."/>
            <person name="Baker S."/>
            <person name="Barry K."/>
            <person name="Bills G."/>
            <person name="Bluhm B."/>
            <person name="Cannon C."/>
            <person name="Castanera R."/>
            <person name="Culley D."/>
            <person name="Daum C."/>
            <person name="Ezra D."/>
            <person name="Gonzalez J."/>
            <person name="Henrissat B."/>
            <person name="Kuo A."/>
            <person name="Liang C."/>
            <person name="Lipzen A."/>
            <person name="Lutzoni F."/>
            <person name="Magnuson J."/>
            <person name="Mondo S."/>
            <person name="Nolan M."/>
            <person name="Ohm R."/>
            <person name="Pangilinan J."/>
            <person name="Park H.-J."/>
            <person name="Ramirez L."/>
            <person name="Alfaro M."/>
            <person name="Sun H."/>
            <person name="Tritt A."/>
            <person name="Yoshinaga Y."/>
            <person name="Zwiers L.-H."/>
            <person name="Turgeon B."/>
            <person name="Goodwin S."/>
            <person name="Spatafora J."/>
            <person name="Crous P."/>
            <person name="Grigoriev I."/>
        </authorList>
    </citation>
    <scope>NUCLEOTIDE SEQUENCE</scope>
    <source>
        <strain evidence="4">CBS 116005</strain>
    </source>
</reference>